<accession>A0A8S2UKI7</accession>
<organism evidence="1 2">
    <name type="scientific">Rotaria magnacalcarata</name>
    <dbReference type="NCBI Taxonomy" id="392030"/>
    <lineage>
        <taxon>Eukaryota</taxon>
        <taxon>Metazoa</taxon>
        <taxon>Spiralia</taxon>
        <taxon>Gnathifera</taxon>
        <taxon>Rotifera</taxon>
        <taxon>Eurotatoria</taxon>
        <taxon>Bdelloidea</taxon>
        <taxon>Philodinida</taxon>
        <taxon>Philodinidae</taxon>
        <taxon>Rotaria</taxon>
    </lineage>
</organism>
<name>A0A8S2UKI7_9BILA</name>
<comment type="caution">
    <text evidence="1">The sequence shown here is derived from an EMBL/GenBank/DDBJ whole genome shotgun (WGS) entry which is preliminary data.</text>
</comment>
<dbReference type="Proteomes" id="UP000681967">
    <property type="component" value="Unassembled WGS sequence"/>
</dbReference>
<reference evidence="1" key="1">
    <citation type="submission" date="2021-02" db="EMBL/GenBank/DDBJ databases">
        <authorList>
            <person name="Nowell W R."/>
        </authorList>
    </citation>
    <scope>NUCLEOTIDE SEQUENCE</scope>
</reference>
<gene>
    <name evidence="1" type="ORF">BYL167_LOCUS29169</name>
</gene>
<evidence type="ECO:0000313" key="1">
    <source>
        <dbReference type="EMBL" id="CAF4342850.1"/>
    </source>
</evidence>
<dbReference type="EMBL" id="CAJOBH010043664">
    <property type="protein sequence ID" value="CAF4342850.1"/>
    <property type="molecule type" value="Genomic_DNA"/>
</dbReference>
<evidence type="ECO:0000313" key="2">
    <source>
        <dbReference type="Proteomes" id="UP000681967"/>
    </source>
</evidence>
<sequence>GFGLQSGGYQCSCHPNFRYPSNVVIPYRPAFAKYSSTSLPQCQSIRLLTQYPTWQVEKSKRNKNRRSIPRPN</sequence>
<dbReference type="AlphaFoldDB" id="A0A8S2UKI7"/>
<protein>
    <submittedName>
        <fullName evidence="1">Uncharacterized protein</fullName>
    </submittedName>
</protein>
<feature type="non-terminal residue" evidence="1">
    <location>
        <position position="1"/>
    </location>
</feature>
<proteinExistence type="predicted"/>
<feature type="non-terminal residue" evidence="1">
    <location>
        <position position="72"/>
    </location>
</feature>